<accession>A0A7K0GQ12</accession>
<gene>
    <name evidence="2" type="ORF">GKD59_23510</name>
</gene>
<dbReference type="AlphaFoldDB" id="A0A7K0GQ12"/>
<dbReference type="Proteomes" id="UP000463337">
    <property type="component" value="Unassembled WGS sequence"/>
</dbReference>
<reference evidence="2 3" key="1">
    <citation type="journal article" date="2019" name="Nat. Med.">
        <title>A library of human gut bacterial isolates paired with longitudinal multiomics data enables mechanistic microbiome research.</title>
        <authorList>
            <person name="Poyet M."/>
            <person name="Groussin M."/>
            <person name="Gibbons S.M."/>
            <person name="Avila-Pacheco J."/>
            <person name="Jiang X."/>
            <person name="Kearney S.M."/>
            <person name="Perrotta A.R."/>
            <person name="Berdy B."/>
            <person name="Zhao S."/>
            <person name="Lieberman T.D."/>
            <person name="Swanson P.K."/>
            <person name="Smith M."/>
            <person name="Roesemann S."/>
            <person name="Alexander J.E."/>
            <person name="Rich S.A."/>
            <person name="Livny J."/>
            <person name="Vlamakis H."/>
            <person name="Clish C."/>
            <person name="Bullock K."/>
            <person name="Deik A."/>
            <person name="Scott J."/>
            <person name="Pierce K.A."/>
            <person name="Xavier R.J."/>
            <person name="Alm E.J."/>
        </authorList>
    </citation>
    <scope>NUCLEOTIDE SEQUENCE [LARGE SCALE GENOMIC DNA]</scope>
    <source>
        <strain evidence="2 3">BIOML-A41</strain>
    </source>
</reference>
<evidence type="ECO:0000313" key="3">
    <source>
        <dbReference type="Proteomes" id="UP000463337"/>
    </source>
</evidence>
<dbReference type="InterPro" id="IPR021361">
    <property type="entry name" value="Tad2-like_dom"/>
</dbReference>
<comment type="caution">
    <text evidence="2">The sequence shown here is derived from an EMBL/GenBank/DDBJ whole genome shotgun (WGS) entry which is preliminary data.</text>
</comment>
<protein>
    <submittedName>
        <fullName evidence="2">DUF2829 domain-containing protein</fullName>
    </submittedName>
</protein>
<feature type="domain" description="Thoeris anti-defense 2-like" evidence="1">
    <location>
        <begin position="41"/>
        <end position="125"/>
    </location>
</feature>
<evidence type="ECO:0000313" key="2">
    <source>
        <dbReference type="EMBL" id="MRY60787.1"/>
    </source>
</evidence>
<evidence type="ECO:0000259" key="1">
    <source>
        <dbReference type="Pfam" id="PF11195"/>
    </source>
</evidence>
<dbReference type="Pfam" id="PF11195">
    <property type="entry name" value="Tad2-like"/>
    <property type="match status" value="1"/>
</dbReference>
<proteinExistence type="predicted"/>
<name>A0A7K0GQ12_PARDI</name>
<dbReference type="EMBL" id="WKLT01000153">
    <property type="protein sequence ID" value="MRY60787.1"/>
    <property type="molecule type" value="Genomic_DNA"/>
</dbReference>
<organism evidence="2 3">
    <name type="scientific">Parabacteroides distasonis</name>
    <dbReference type="NCBI Taxonomy" id="823"/>
    <lineage>
        <taxon>Bacteria</taxon>
        <taxon>Pseudomonadati</taxon>
        <taxon>Bacteroidota</taxon>
        <taxon>Bacteroidia</taxon>
        <taxon>Bacteroidales</taxon>
        <taxon>Tannerellaceae</taxon>
        <taxon>Parabacteroides</taxon>
    </lineage>
</organism>
<sequence length="126" mass="14301">MNKSVSKRNVAGYEGYVSWLPEAVFEKIYEEIKPAHDGFCFGQALRRLALGDCVQRRGWNGKGMHLFLVHGNAVNQALYNYLDDPDNTKHNTSVRDAIYMLTADNQLVPWVASQDDLLAKDWVVVD</sequence>